<reference evidence="13" key="1">
    <citation type="submission" date="2019-07" db="EMBL/GenBank/DDBJ databases">
        <authorList>
            <consortium name="Wellcome Sanger Institute Data Sharing"/>
        </authorList>
    </citation>
    <scope>NUCLEOTIDE SEQUENCE [LARGE SCALE GENOMIC DNA]</scope>
</reference>
<dbReference type="FunFam" id="3.30.70.270:FF:000020">
    <property type="entry name" value="Transposon Tf2-6 polyprotein-like Protein"/>
    <property type="match status" value="1"/>
</dbReference>
<dbReference type="InterPro" id="IPR043502">
    <property type="entry name" value="DNA/RNA_pol_sf"/>
</dbReference>
<dbReference type="Gene3D" id="1.10.340.70">
    <property type="match status" value="1"/>
</dbReference>
<evidence type="ECO:0000256" key="2">
    <source>
        <dbReference type="ARBA" id="ARBA00012180"/>
    </source>
</evidence>
<reference evidence="13" key="3">
    <citation type="submission" date="2025-09" db="UniProtKB">
        <authorList>
            <consortium name="Ensembl"/>
        </authorList>
    </citation>
    <scope>IDENTIFICATION</scope>
</reference>
<evidence type="ECO:0000256" key="4">
    <source>
        <dbReference type="ARBA" id="ARBA00022679"/>
    </source>
</evidence>
<keyword evidence="6" id="KW-0540">Nuclease</keyword>
<dbReference type="Pfam" id="PF13650">
    <property type="entry name" value="Asp_protease_2"/>
    <property type="match status" value="1"/>
</dbReference>
<evidence type="ECO:0000256" key="6">
    <source>
        <dbReference type="ARBA" id="ARBA00022722"/>
    </source>
</evidence>
<dbReference type="FunFam" id="3.10.20.370:FF:000001">
    <property type="entry name" value="Retrovirus-related Pol polyprotein from transposon 17.6-like protein"/>
    <property type="match status" value="1"/>
</dbReference>
<dbReference type="Pfam" id="PF17919">
    <property type="entry name" value="RT_RNaseH_2"/>
    <property type="match status" value="1"/>
</dbReference>
<dbReference type="PANTHER" id="PTHR37984:SF5">
    <property type="entry name" value="PROTEIN NYNRIN-LIKE"/>
    <property type="match status" value="1"/>
</dbReference>
<keyword evidence="8" id="KW-0378">Hydrolase</keyword>
<dbReference type="GO" id="GO:0003964">
    <property type="term" value="F:RNA-directed DNA polymerase activity"/>
    <property type="evidence" value="ECO:0007669"/>
    <property type="project" value="UniProtKB-KW"/>
</dbReference>
<evidence type="ECO:0000256" key="3">
    <source>
        <dbReference type="ARBA" id="ARBA00022670"/>
    </source>
</evidence>
<dbReference type="InterPro" id="IPR050951">
    <property type="entry name" value="Retrovirus_Pol_polyprotein"/>
</dbReference>
<dbReference type="EC" id="3.1.26.4" evidence="2"/>
<keyword evidence="3" id="KW-0645">Protease</keyword>
<dbReference type="FunFam" id="3.10.10.10:FF:000007">
    <property type="entry name" value="Retrovirus-related Pol polyprotein from transposon 17.6-like Protein"/>
    <property type="match status" value="1"/>
</dbReference>
<dbReference type="OMA" id="MANESCI"/>
<comment type="similarity">
    <text evidence="1">Belongs to the beta type-B retroviral polymerase family. HERV class-II K(HML-2) pol subfamily.</text>
</comment>
<organism evidence="13 14">
    <name type="scientific">Gadus morhua</name>
    <name type="common">Atlantic cod</name>
    <dbReference type="NCBI Taxonomy" id="8049"/>
    <lineage>
        <taxon>Eukaryota</taxon>
        <taxon>Metazoa</taxon>
        <taxon>Chordata</taxon>
        <taxon>Craniata</taxon>
        <taxon>Vertebrata</taxon>
        <taxon>Euteleostomi</taxon>
        <taxon>Actinopterygii</taxon>
        <taxon>Neopterygii</taxon>
        <taxon>Teleostei</taxon>
        <taxon>Neoteleostei</taxon>
        <taxon>Acanthomorphata</taxon>
        <taxon>Zeiogadaria</taxon>
        <taxon>Gadariae</taxon>
        <taxon>Gadiformes</taxon>
        <taxon>Gadoidei</taxon>
        <taxon>Gadidae</taxon>
        <taxon>Gadus</taxon>
    </lineage>
</organism>
<dbReference type="Gene3D" id="3.30.70.270">
    <property type="match status" value="2"/>
</dbReference>
<evidence type="ECO:0000256" key="10">
    <source>
        <dbReference type="ARBA" id="ARBA00023268"/>
    </source>
</evidence>
<dbReference type="GeneTree" id="ENSGT01100000263500"/>
<dbReference type="InterPro" id="IPR041588">
    <property type="entry name" value="Integrase_H2C2"/>
</dbReference>
<evidence type="ECO:0000259" key="12">
    <source>
        <dbReference type="PROSITE" id="PS50878"/>
    </source>
</evidence>
<evidence type="ECO:0000256" key="7">
    <source>
        <dbReference type="ARBA" id="ARBA00022759"/>
    </source>
</evidence>
<dbReference type="Pfam" id="PF17921">
    <property type="entry name" value="Integrase_H2C2"/>
    <property type="match status" value="1"/>
</dbReference>
<protein>
    <recommendedName>
        <fullName evidence="11">Gypsy retrotransposon integrase-like protein 1</fullName>
        <ecNumber evidence="2">3.1.26.4</ecNumber>
    </recommendedName>
</protein>
<dbReference type="Proteomes" id="UP000694546">
    <property type="component" value="Chromosome 1"/>
</dbReference>
<keyword evidence="9" id="KW-0695">RNA-directed DNA polymerase</keyword>
<dbReference type="SUPFAM" id="SSF50630">
    <property type="entry name" value="Acid proteases"/>
    <property type="match status" value="1"/>
</dbReference>
<dbReference type="GO" id="GO:0008233">
    <property type="term" value="F:peptidase activity"/>
    <property type="evidence" value="ECO:0007669"/>
    <property type="project" value="UniProtKB-KW"/>
</dbReference>
<dbReference type="GO" id="GO:0004523">
    <property type="term" value="F:RNA-DNA hybrid ribonuclease activity"/>
    <property type="evidence" value="ECO:0007669"/>
    <property type="project" value="UniProtKB-EC"/>
</dbReference>
<dbReference type="Gene3D" id="3.10.10.10">
    <property type="entry name" value="HIV Type 1 Reverse Transcriptase, subunit A, domain 1"/>
    <property type="match status" value="1"/>
</dbReference>
<dbReference type="InterPro" id="IPR043128">
    <property type="entry name" value="Rev_trsase/Diguanyl_cyclase"/>
</dbReference>
<dbReference type="Pfam" id="PF00078">
    <property type="entry name" value="RVT_1"/>
    <property type="match status" value="1"/>
</dbReference>
<feature type="domain" description="Reverse transcriptase" evidence="12">
    <location>
        <begin position="348"/>
        <end position="527"/>
    </location>
</feature>
<keyword evidence="7" id="KW-0255">Endonuclease</keyword>
<dbReference type="InterPro" id="IPR021109">
    <property type="entry name" value="Peptidase_aspartic_dom_sf"/>
</dbReference>
<dbReference type="InterPro" id="IPR041577">
    <property type="entry name" value="RT_RNaseH_2"/>
</dbReference>
<dbReference type="SUPFAM" id="SSF56672">
    <property type="entry name" value="DNA/RNA polymerases"/>
    <property type="match status" value="1"/>
</dbReference>
<dbReference type="Ensembl" id="ENSGMOT00000029884.1">
    <property type="protein sequence ID" value="ENSGMOP00000034290.1"/>
    <property type="gene ID" value="ENSGMOG00000028970.1"/>
</dbReference>
<dbReference type="PANTHER" id="PTHR37984">
    <property type="entry name" value="PROTEIN CBG26694"/>
    <property type="match status" value="1"/>
</dbReference>
<reference evidence="13" key="2">
    <citation type="submission" date="2025-08" db="UniProtKB">
        <authorList>
            <consortium name="Ensembl"/>
        </authorList>
    </citation>
    <scope>IDENTIFICATION</scope>
</reference>
<name>A0A8C5AMH8_GADMO</name>
<evidence type="ECO:0000256" key="9">
    <source>
        <dbReference type="ARBA" id="ARBA00022918"/>
    </source>
</evidence>
<evidence type="ECO:0000313" key="14">
    <source>
        <dbReference type="Proteomes" id="UP000694546"/>
    </source>
</evidence>
<dbReference type="AlphaFoldDB" id="A0A8C5AMH8"/>
<dbReference type="InterPro" id="IPR000477">
    <property type="entry name" value="RT_dom"/>
</dbReference>
<dbReference type="CDD" id="cd01647">
    <property type="entry name" value="RT_LTR"/>
    <property type="match status" value="1"/>
</dbReference>
<keyword evidence="4" id="KW-0808">Transferase</keyword>
<evidence type="ECO:0000256" key="1">
    <source>
        <dbReference type="ARBA" id="ARBA00010879"/>
    </source>
</evidence>
<sequence>MIHGVKIPCVLDTGSQVTLFSYSLFQRCVAPELLQDPERIPWLTLKAANGLRIPYVGYAVLDFAVGGIEVKNKGIVIVEDSCMGTEYGLLGMNVIKDCWEKLFLNGHPGEMAFKSTVPQASVKAWDKAFAICKRIQAPDEPLQVRARLTQQSPISIPPRTEMIVWTDVSPVAGSPDHLVLVENLPDDTGAEERGWRVARTLSWARGGKVPVRICNPQLFPVFLPHRQALATVTSVDPGDVQGRNHLVLRDSTPGVVEVDVRPVCKGSARETPLQGEESTELLPGQSEQFSALLRKWPGVFSAHEEDFGFTTAVHHRIPTGTAPPIRERYRPVPPTLYPELRGLLKSMLDSGVIQESSSPWAAAVVLVKKKDGSLRFCVDYRRLNAVTHKDSFPLPRIEESLTGLHQAEWYSTLDLASGYWQVGVAPPDQEKTAFVTPLGLYEFSRMPFGLCNAPATFQRLMQRCLGDKVHDHLLIYLDDVIIYSPDFETHLRHLEQVFERLQSHGLKLQPKKCQFFQRQVLYLGHVVSGQGVATDQEKTRAVQDWPVPTTVKQVRSFLGFVGYYRRFIASFSKLAAPLNRLLQGTASRSSAPVTWTAECQTAFEFLKQQLLSAPILAFANFNLPFKLYTDASLDGLGAVLAQVQDGKERVIAYASRSLVPAERNDQNYSSFKLELLGMKWAITEKFKDYLWGATFTVFTDNNPLVHLDTARLGATEQRWAAQLANFSYDIKYRPGASNQNADLLSRLPGALSAGVQVTEDRAEATPAEPPTHLGDPEETPWLEWQRQDPDLQQICLWVEVGTLPPDLDKRSLSLQMRQLLREWDRLKMDRGLLMRQVLEPDTGVTGLQIILPPKCCFGLWLEYHRAAGHSGVEKVLSILRRRFFWPGMSRDVRVWTQECPTCLVSKAGPEIRAPLQSIKCSYPFELVGLDYLSLGRPADAFPYILVITDLFSRYALAVPDSHNHGKSFMDSPNPAVWVSRTNSDRPRGRLRVGIDAATLRVVWLYKKSYHPVSPPRERGM</sequence>
<dbReference type="FunFam" id="1.10.340.70:FF:000001">
    <property type="entry name" value="Retrovirus-related Pol polyprotein from transposon gypsy-like Protein"/>
    <property type="match status" value="1"/>
</dbReference>
<dbReference type="GO" id="GO:0006508">
    <property type="term" value="P:proteolysis"/>
    <property type="evidence" value="ECO:0007669"/>
    <property type="project" value="UniProtKB-KW"/>
</dbReference>
<evidence type="ECO:0000313" key="13">
    <source>
        <dbReference type="Ensembl" id="ENSGMOP00000034290.1"/>
    </source>
</evidence>
<dbReference type="Gene3D" id="2.40.70.10">
    <property type="entry name" value="Acid Proteases"/>
    <property type="match status" value="1"/>
</dbReference>
<dbReference type="PROSITE" id="PS50878">
    <property type="entry name" value="RT_POL"/>
    <property type="match status" value="1"/>
</dbReference>
<accession>A0A8C5AMH8</accession>
<evidence type="ECO:0000256" key="5">
    <source>
        <dbReference type="ARBA" id="ARBA00022695"/>
    </source>
</evidence>
<evidence type="ECO:0000256" key="11">
    <source>
        <dbReference type="ARBA" id="ARBA00039658"/>
    </source>
</evidence>
<evidence type="ECO:0000256" key="8">
    <source>
        <dbReference type="ARBA" id="ARBA00022801"/>
    </source>
</evidence>
<proteinExistence type="inferred from homology"/>
<dbReference type="CDD" id="cd09274">
    <property type="entry name" value="RNase_HI_RT_Ty3"/>
    <property type="match status" value="1"/>
</dbReference>
<keyword evidence="14" id="KW-1185">Reference proteome</keyword>
<keyword evidence="10" id="KW-0511">Multifunctional enzyme</keyword>
<keyword evidence="5" id="KW-0548">Nucleotidyltransferase</keyword>